<evidence type="ECO:0000256" key="3">
    <source>
        <dbReference type="ARBA" id="ARBA00023315"/>
    </source>
</evidence>
<dbReference type="GO" id="GO:0005783">
    <property type="term" value="C:endoplasmic reticulum"/>
    <property type="evidence" value="ECO:0007669"/>
    <property type="project" value="TreeGrafter"/>
</dbReference>
<dbReference type="STRING" id="48709.A0A1D2MM63"/>
<feature type="transmembrane region" description="Helical" evidence="5">
    <location>
        <begin position="12"/>
        <end position="36"/>
    </location>
</feature>
<keyword evidence="2 7" id="KW-0808">Transferase</keyword>
<reference evidence="7 8" key="1">
    <citation type="journal article" date="2016" name="Genome Biol. Evol.">
        <title>Gene Family Evolution Reflects Adaptation to Soil Environmental Stressors in the Genome of the Collembolan Orchesella cincta.</title>
        <authorList>
            <person name="Faddeeva-Vakhrusheva A."/>
            <person name="Derks M.F."/>
            <person name="Anvar S.Y."/>
            <person name="Agamennone V."/>
            <person name="Suring W."/>
            <person name="Smit S."/>
            <person name="van Straalen N.M."/>
            <person name="Roelofs D."/>
        </authorList>
    </citation>
    <scope>NUCLEOTIDE SEQUENCE [LARGE SCALE GENOMIC DNA]</scope>
    <source>
        <tissue evidence="7">Mixed pool</tissue>
    </source>
</reference>
<feature type="transmembrane region" description="Helical" evidence="5">
    <location>
        <begin position="305"/>
        <end position="325"/>
    </location>
</feature>
<dbReference type="InterPro" id="IPR002123">
    <property type="entry name" value="Plipid/glycerol_acylTrfase"/>
</dbReference>
<dbReference type="OMA" id="MDRAISY"/>
<dbReference type="InterPro" id="IPR032098">
    <property type="entry name" value="Acyltransf_C"/>
</dbReference>
<keyword evidence="5" id="KW-0812">Transmembrane</keyword>
<evidence type="ECO:0000256" key="5">
    <source>
        <dbReference type="SAM" id="Phobius"/>
    </source>
</evidence>
<dbReference type="PANTHER" id="PTHR10983:SF16">
    <property type="entry name" value="LYSOCARDIOLIPIN ACYLTRANSFERASE 1"/>
    <property type="match status" value="1"/>
</dbReference>
<evidence type="ECO:0000256" key="2">
    <source>
        <dbReference type="ARBA" id="ARBA00022679"/>
    </source>
</evidence>
<name>A0A1D2MM63_ORCCI</name>
<organism evidence="7 8">
    <name type="scientific">Orchesella cincta</name>
    <name type="common">Springtail</name>
    <name type="synonym">Podura cincta</name>
    <dbReference type="NCBI Taxonomy" id="48709"/>
    <lineage>
        <taxon>Eukaryota</taxon>
        <taxon>Metazoa</taxon>
        <taxon>Ecdysozoa</taxon>
        <taxon>Arthropoda</taxon>
        <taxon>Hexapoda</taxon>
        <taxon>Collembola</taxon>
        <taxon>Entomobryomorpha</taxon>
        <taxon>Entomobryoidea</taxon>
        <taxon>Orchesellidae</taxon>
        <taxon>Orchesellinae</taxon>
        <taxon>Orchesella</taxon>
    </lineage>
</organism>
<comment type="similarity">
    <text evidence="1">Belongs to the 1-acyl-sn-glycerol-3-phosphate acyltransferase family.</text>
</comment>
<dbReference type="AlphaFoldDB" id="A0A1D2MM63"/>
<dbReference type="Pfam" id="PF01553">
    <property type="entry name" value="Acyltransferase"/>
    <property type="match status" value="1"/>
</dbReference>
<dbReference type="GO" id="GO:0016746">
    <property type="term" value="F:acyltransferase activity"/>
    <property type="evidence" value="ECO:0007669"/>
    <property type="project" value="UniProtKB-KW"/>
</dbReference>
<evidence type="ECO:0000313" key="7">
    <source>
        <dbReference type="EMBL" id="ODM93894.1"/>
    </source>
</evidence>
<keyword evidence="5" id="KW-1133">Transmembrane helix</keyword>
<evidence type="ECO:0000259" key="6">
    <source>
        <dbReference type="SMART" id="SM00563"/>
    </source>
</evidence>
<accession>A0A1D2MM63</accession>
<protein>
    <submittedName>
        <fullName evidence="7">Lysocardiolipin acyltransferase 1</fullName>
    </submittedName>
</protein>
<evidence type="ECO:0000256" key="4">
    <source>
        <dbReference type="SAM" id="MobiDB-lite"/>
    </source>
</evidence>
<feature type="domain" description="Phospholipid/glycerol acyltransferase" evidence="6">
    <location>
        <begin position="81"/>
        <end position="205"/>
    </location>
</feature>
<dbReference type="SMART" id="SM00563">
    <property type="entry name" value="PlsC"/>
    <property type="match status" value="1"/>
</dbReference>
<dbReference type="CDD" id="cd07990">
    <property type="entry name" value="LPLAT_LCLAT1-like"/>
    <property type="match status" value="1"/>
</dbReference>
<dbReference type="Pfam" id="PF16076">
    <property type="entry name" value="Acyltransf_C"/>
    <property type="match status" value="1"/>
</dbReference>
<gene>
    <name evidence="7" type="ORF">Ocin01_12787</name>
</gene>
<dbReference type="EMBL" id="LJIJ01000894">
    <property type="protein sequence ID" value="ODM93894.1"/>
    <property type="molecule type" value="Genomic_DNA"/>
</dbReference>
<keyword evidence="5" id="KW-0472">Membrane</keyword>
<dbReference type="GO" id="GO:0036149">
    <property type="term" value="P:phosphatidylinositol acyl-chain remodeling"/>
    <property type="evidence" value="ECO:0007669"/>
    <property type="project" value="TreeGrafter"/>
</dbReference>
<evidence type="ECO:0000313" key="8">
    <source>
        <dbReference type="Proteomes" id="UP000094527"/>
    </source>
</evidence>
<dbReference type="Proteomes" id="UP000094527">
    <property type="component" value="Unassembled WGS sequence"/>
</dbReference>
<feature type="region of interest" description="Disordered" evidence="4">
    <location>
        <begin position="370"/>
        <end position="389"/>
    </location>
</feature>
<comment type="caution">
    <text evidence="7">The sequence shown here is derived from an EMBL/GenBank/DDBJ whole genome shotgun (WGS) entry which is preliminary data.</text>
</comment>
<feature type="transmembrane region" description="Helical" evidence="5">
    <location>
        <begin position="331"/>
        <end position="351"/>
    </location>
</feature>
<dbReference type="OrthoDB" id="186786at2759"/>
<keyword evidence="8" id="KW-1185">Reference proteome</keyword>
<dbReference type="PANTHER" id="PTHR10983">
    <property type="entry name" value="1-ACYLGLYCEROL-3-PHOSPHATE ACYLTRANSFERASE-RELATED"/>
    <property type="match status" value="1"/>
</dbReference>
<keyword evidence="3 7" id="KW-0012">Acyltransferase</keyword>
<proteinExistence type="inferred from homology"/>
<sequence>MKLKLFKGITFALLWYTCIIWAVFFIYCPLIFLLFVNRRLYRKCTDIILSCWELYPASLLEIFMGCRVCISGDDINPDDGAILIMNHRNRLDWFFLWAALLHSTKPPAHRCKFVLKSDVRIIPGIGWGLQMAGYLFIHRNWEKDKILLKRSLDYFKSIKEKYQILIFPEGTNISKNTKEKSHSFADKNGLQRYEHVLHPRTTGFTFLAEYMKSNSQLDAVYDITVGYPKTLPSSETDLLLGNIPEEVHFHIKRYPAKELPSDEIPIKKWCEERWEAKEDALAKFYKPQTDRKFATDYKCDRPWNAMYFALVAWTMFTIYTVYLTFTSSIAFYWVLFSTISHIIVSYFSIGIQQFEIDLYNKFDREREDGETRRLNSSIPTTNGKDKKVY</sequence>
<dbReference type="SUPFAM" id="SSF69593">
    <property type="entry name" value="Glycerol-3-phosphate (1)-acyltransferase"/>
    <property type="match status" value="1"/>
</dbReference>
<evidence type="ECO:0000256" key="1">
    <source>
        <dbReference type="ARBA" id="ARBA00008655"/>
    </source>
</evidence>